<dbReference type="InterPro" id="IPR036397">
    <property type="entry name" value="RNaseH_sf"/>
</dbReference>
<feature type="domain" description="RNase H type-1" evidence="2">
    <location>
        <begin position="75"/>
        <end position="228"/>
    </location>
</feature>
<dbReference type="STRING" id="985895.E5A7K6"/>
<dbReference type="OrthoDB" id="4729724at2759"/>
<feature type="compositionally biased region" description="Acidic residues" evidence="1">
    <location>
        <begin position="302"/>
        <end position="312"/>
    </location>
</feature>
<feature type="compositionally biased region" description="Basic and acidic residues" evidence="1">
    <location>
        <begin position="269"/>
        <end position="282"/>
    </location>
</feature>
<dbReference type="InterPro" id="IPR012337">
    <property type="entry name" value="RNaseH-like_sf"/>
</dbReference>
<dbReference type="CDD" id="cd09276">
    <property type="entry name" value="Rnase_HI_RT_non_LTR"/>
    <property type="match status" value="1"/>
</dbReference>
<dbReference type="Proteomes" id="UP000002668">
    <property type="component" value="Genome"/>
</dbReference>
<accession>E5A7K6</accession>
<dbReference type="HOGENOM" id="CLU_855483_0_0_1"/>
<feature type="compositionally biased region" description="Low complexity" evidence="1">
    <location>
        <begin position="1"/>
        <end position="11"/>
    </location>
</feature>
<sequence>MTGNSSSSNASRSKKWRERTRRLENDSQIRINNIIGTTIGWERSYDGKVLIGESSVVGKMNDAAHLKDIKGLMEADLAAVYWCDGGEKRGSKETGFKDALGAGVVWMEERVWREKAYPLGKDTGDSMDAEVFGLAAALRLAQDTADEKPWLRVVRIFSDGRRVLEGLRDGYIRSLGPAVSSPWALTQVYNVTRALVRRGITVELVWVKGHAGSEGNYRADLAARNGWSMEARQVEEKGWVKMSKVPAQVAQMGSDAREEWYWRVNKAGLRDGKEKSDDDQRGRNMGAPSLLSSDPVPHGNGDDEDDEDDEDGNGSIDMDISDEDE</sequence>
<dbReference type="VEuPathDB" id="FungiDB:LEMA_P088400.1"/>
<dbReference type="EMBL" id="FP929136">
    <property type="protein sequence ID" value="CBX99601.1"/>
    <property type="molecule type" value="Genomic_DNA"/>
</dbReference>
<dbReference type="PROSITE" id="PS50879">
    <property type="entry name" value="RNASE_H_1"/>
    <property type="match status" value="1"/>
</dbReference>
<evidence type="ECO:0000259" key="2">
    <source>
        <dbReference type="PROSITE" id="PS50879"/>
    </source>
</evidence>
<dbReference type="AlphaFoldDB" id="E5A7K6"/>
<protein>
    <recommendedName>
        <fullName evidence="2">RNase H type-1 domain-containing protein</fullName>
    </recommendedName>
</protein>
<name>E5A7K6_LEPMJ</name>
<dbReference type="eggNOG" id="ENOG502RA7N">
    <property type="taxonomic scope" value="Eukaryota"/>
</dbReference>
<dbReference type="GO" id="GO:0003676">
    <property type="term" value="F:nucleic acid binding"/>
    <property type="evidence" value="ECO:0007669"/>
    <property type="project" value="InterPro"/>
</dbReference>
<dbReference type="InterPro" id="IPR002156">
    <property type="entry name" value="RNaseH_domain"/>
</dbReference>
<evidence type="ECO:0000313" key="3">
    <source>
        <dbReference type="EMBL" id="CBX99601.1"/>
    </source>
</evidence>
<keyword evidence="4" id="KW-1185">Reference proteome</keyword>
<dbReference type="GeneID" id="13289073"/>
<dbReference type="Gene3D" id="3.30.420.10">
    <property type="entry name" value="Ribonuclease H-like superfamily/Ribonuclease H"/>
    <property type="match status" value="1"/>
</dbReference>
<feature type="region of interest" description="Disordered" evidence="1">
    <location>
        <begin position="269"/>
        <end position="325"/>
    </location>
</feature>
<dbReference type="RefSeq" id="XP_003843080.1">
    <property type="nucleotide sequence ID" value="XM_003843032.1"/>
</dbReference>
<dbReference type="Pfam" id="PF00075">
    <property type="entry name" value="RNase_H"/>
    <property type="match status" value="1"/>
</dbReference>
<feature type="region of interest" description="Disordered" evidence="1">
    <location>
        <begin position="1"/>
        <end position="21"/>
    </location>
</feature>
<dbReference type="InParanoid" id="E5A7K6"/>
<dbReference type="SUPFAM" id="SSF53098">
    <property type="entry name" value="Ribonuclease H-like"/>
    <property type="match status" value="1"/>
</dbReference>
<organism evidence="3 4">
    <name type="scientific">Leptosphaeria maculans (strain JN3 / isolate v23.1.3 / race Av1-4-5-6-7-8)</name>
    <name type="common">Blackleg fungus</name>
    <name type="synonym">Phoma lingam</name>
    <dbReference type="NCBI Taxonomy" id="985895"/>
    <lineage>
        <taxon>Eukaryota</taxon>
        <taxon>Fungi</taxon>
        <taxon>Dikarya</taxon>
        <taxon>Ascomycota</taxon>
        <taxon>Pezizomycotina</taxon>
        <taxon>Dothideomycetes</taxon>
        <taxon>Pleosporomycetidae</taxon>
        <taxon>Pleosporales</taxon>
        <taxon>Pleosporineae</taxon>
        <taxon>Leptosphaeriaceae</taxon>
        <taxon>Plenodomus</taxon>
        <taxon>Plenodomus lingam/Leptosphaeria maculans species complex</taxon>
    </lineage>
</organism>
<gene>
    <name evidence="3" type="ORF">LEMA_P088400.1</name>
</gene>
<evidence type="ECO:0000256" key="1">
    <source>
        <dbReference type="SAM" id="MobiDB-lite"/>
    </source>
</evidence>
<reference evidence="4" key="1">
    <citation type="journal article" date="2011" name="Nat. Commun.">
        <title>Effector diversification within compartments of the Leptosphaeria maculans genome affected by Repeat-Induced Point mutations.</title>
        <authorList>
            <person name="Rouxel T."/>
            <person name="Grandaubert J."/>
            <person name="Hane J.K."/>
            <person name="Hoede C."/>
            <person name="van de Wouw A.P."/>
            <person name="Couloux A."/>
            <person name="Dominguez V."/>
            <person name="Anthouard V."/>
            <person name="Bally P."/>
            <person name="Bourras S."/>
            <person name="Cozijnsen A.J."/>
            <person name="Ciuffetti L.M."/>
            <person name="Degrave A."/>
            <person name="Dilmaghani A."/>
            <person name="Duret L."/>
            <person name="Fudal I."/>
            <person name="Goodwin S.B."/>
            <person name="Gout L."/>
            <person name="Glaser N."/>
            <person name="Linglin J."/>
            <person name="Kema G.H.J."/>
            <person name="Lapalu N."/>
            <person name="Lawrence C.B."/>
            <person name="May K."/>
            <person name="Meyer M."/>
            <person name="Ollivier B."/>
            <person name="Poulain J."/>
            <person name="Schoch C.L."/>
            <person name="Simon A."/>
            <person name="Spatafora J.W."/>
            <person name="Stachowiak A."/>
            <person name="Turgeon B.G."/>
            <person name="Tyler B.M."/>
            <person name="Vincent D."/>
            <person name="Weissenbach J."/>
            <person name="Amselem J."/>
            <person name="Quesneville H."/>
            <person name="Oliver R.P."/>
            <person name="Wincker P."/>
            <person name="Balesdent M.-H."/>
            <person name="Howlett B.J."/>
        </authorList>
    </citation>
    <scope>NUCLEOTIDE SEQUENCE [LARGE SCALE GENOMIC DNA]</scope>
    <source>
        <strain evidence="4">JN3 / isolate v23.1.3 / race Av1-4-5-6-7-8</strain>
    </source>
</reference>
<dbReference type="GO" id="GO:0004523">
    <property type="term" value="F:RNA-DNA hybrid ribonuclease activity"/>
    <property type="evidence" value="ECO:0007669"/>
    <property type="project" value="InterPro"/>
</dbReference>
<proteinExistence type="predicted"/>
<evidence type="ECO:0000313" key="4">
    <source>
        <dbReference type="Proteomes" id="UP000002668"/>
    </source>
</evidence>